<protein>
    <submittedName>
        <fullName evidence="2">Uncharacterized protein</fullName>
    </submittedName>
</protein>
<evidence type="ECO:0000313" key="3">
    <source>
        <dbReference type="Proteomes" id="UP001190700"/>
    </source>
</evidence>
<name>A0AAE0BHL7_9CHLO</name>
<dbReference type="AlphaFoldDB" id="A0AAE0BHL7"/>
<comment type="caution">
    <text evidence="2">The sequence shown here is derived from an EMBL/GenBank/DDBJ whole genome shotgun (WGS) entry which is preliminary data.</text>
</comment>
<dbReference type="EMBL" id="LGRX02034888">
    <property type="protein sequence ID" value="KAK3236716.1"/>
    <property type="molecule type" value="Genomic_DNA"/>
</dbReference>
<evidence type="ECO:0000313" key="2">
    <source>
        <dbReference type="EMBL" id="KAK3236716.1"/>
    </source>
</evidence>
<organism evidence="2 3">
    <name type="scientific">Cymbomonas tetramitiformis</name>
    <dbReference type="NCBI Taxonomy" id="36881"/>
    <lineage>
        <taxon>Eukaryota</taxon>
        <taxon>Viridiplantae</taxon>
        <taxon>Chlorophyta</taxon>
        <taxon>Pyramimonadophyceae</taxon>
        <taxon>Pyramimonadales</taxon>
        <taxon>Pyramimonadaceae</taxon>
        <taxon>Cymbomonas</taxon>
    </lineage>
</organism>
<reference evidence="2 3" key="1">
    <citation type="journal article" date="2015" name="Genome Biol. Evol.">
        <title>Comparative Genomics of a Bacterivorous Green Alga Reveals Evolutionary Causalities and Consequences of Phago-Mixotrophic Mode of Nutrition.</title>
        <authorList>
            <person name="Burns J.A."/>
            <person name="Paasch A."/>
            <person name="Narechania A."/>
            <person name="Kim E."/>
        </authorList>
    </citation>
    <scope>NUCLEOTIDE SEQUENCE [LARGE SCALE GENOMIC DNA]</scope>
    <source>
        <strain evidence="2 3">PLY_AMNH</strain>
    </source>
</reference>
<evidence type="ECO:0000256" key="1">
    <source>
        <dbReference type="SAM" id="MobiDB-lite"/>
    </source>
</evidence>
<gene>
    <name evidence="2" type="ORF">CYMTET_53162</name>
</gene>
<keyword evidence="3" id="KW-1185">Reference proteome</keyword>
<feature type="compositionally biased region" description="Pro residues" evidence="1">
    <location>
        <begin position="1"/>
        <end position="16"/>
    </location>
</feature>
<feature type="region of interest" description="Disordered" evidence="1">
    <location>
        <begin position="1"/>
        <end position="20"/>
    </location>
</feature>
<sequence>MSPMPPAISSMPPAPGSGPLARHLQVAQWRLSSSEEGGSRREHQVSKEGTSGFLREVRVWPCMRQLATRRVDPPVCGLSERTFLGSWRVSPFLQGGSSAQPVSERVDLAANCGIEAMATDGSFLYAIDRWGRLLKIGTGFNGTTQRQLYCMQPLAKGDAPAAGVAPMGAAWVACVDGMVYCRATWLAPHALVAVDAQSLRVRMRWRDSSNGLLPTLLAEEGAVPVGDLDDGVPTVDTPEGVPSPGVSLPATSTRASPEKGPRPTWPYWGWWACWNGA</sequence>
<dbReference type="Proteomes" id="UP001190700">
    <property type="component" value="Unassembled WGS sequence"/>
</dbReference>
<proteinExistence type="predicted"/>
<accession>A0AAE0BHL7</accession>
<feature type="region of interest" description="Disordered" evidence="1">
    <location>
        <begin position="230"/>
        <end position="259"/>
    </location>
</feature>